<dbReference type="InterPro" id="IPR017853">
    <property type="entry name" value="GH"/>
</dbReference>
<dbReference type="InterPro" id="IPR008979">
    <property type="entry name" value="Galactose-bd-like_sf"/>
</dbReference>
<dbReference type="SUPFAM" id="SSF49785">
    <property type="entry name" value="Galactose-binding domain-like"/>
    <property type="match status" value="1"/>
</dbReference>
<dbReference type="Gene3D" id="2.60.120.260">
    <property type="entry name" value="Galactose-binding domain-like"/>
    <property type="match status" value="1"/>
</dbReference>
<keyword evidence="2" id="KW-0378">Hydrolase</keyword>
<feature type="domain" description="Glycoside hydrolase family 2 catalytic" evidence="1">
    <location>
        <begin position="314"/>
        <end position="465"/>
    </location>
</feature>
<dbReference type="Proteomes" id="UP001596527">
    <property type="component" value="Unassembled WGS sequence"/>
</dbReference>
<evidence type="ECO:0000313" key="3">
    <source>
        <dbReference type="Proteomes" id="UP001596527"/>
    </source>
</evidence>
<protein>
    <submittedName>
        <fullName evidence="2">Glycoside hydrolase family 2 TIM barrel-domain containing protein</fullName>
    </submittedName>
</protein>
<proteinExistence type="predicted"/>
<dbReference type="EMBL" id="JBHTEF010000001">
    <property type="protein sequence ID" value="MFC7581629.1"/>
    <property type="molecule type" value="Genomic_DNA"/>
</dbReference>
<dbReference type="Pfam" id="PF02836">
    <property type="entry name" value="Glyco_hydro_2_C"/>
    <property type="match status" value="1"/>
</dbReference>
<dbReference type="PANTHER" id="PTHR42732:SF3">
    <property type="entry name" value="HYDROLASE"/>
    <property type="match status" value="1"/>
</dbReference>
<name>A0ABW2SP00_9ACTO</name>
<reference evidence="3" key="1">
    <citation type="journal article" date="2019" name="Int. J. Syst. Evol. Microbiol.">
        <title>The Global Catalogue of Microorganisms (GCM) 10K type strain sequencing project: providing services to taxonomists for standard genome sequencing and annotation.</title>
        <authorList>
            <consortium name="The Broad Institute Genomics Platform"/>
            <consortium name="The Broad Institute Genome Sequencing Center for Infectious Disease"/>
            <person name="Wu L."/>
            <person name="Ma J."/>
        </authorList>
    </citation>
    <scope>NUCLEOTIDE SEQUENCE [LARGE SCALE GENOMIC DNA]</scope>
    <source>
        <strain evidence="3">CCUG 56698</strain>
    </source>
</reference>
<sequence length="620" mass="68920">MMDEHLPAARVSDDTHPRPQMARARWTDLSGPWGFAFDDEDRGVRDGWPRASMPFDRSIIVPFPPESRASGIGDTSFHGVLWYRRSIGQEDLAEAGHTEGNSLLLHFGAVDYEADVWADGLHLAHHEGGHTPFTVELPPIGTGGASTVVVRVRDDPEDLAQPRGKQDWQPEPHAVWYDRTSGIWQTVWLESVPPLHLTHVAWRPDAAAARVHMDAELSRRPRPGTQLRVRLSCDGTPLAEGTAVCAPGTARTALTLDVDALRNGQDLDRYLWCPEHPVLIDAEVALVPPGGAAASDAIASYFGFRSVGTDRGRFLLNDRPHPIRAVLSQGFWPRSHLAAPDADALRAEVQLIRDLGFTTARIHQKIEDPRFLYWADRLGLMVWEEMPSVYEFGARSTRRLLDEWQEAIHRDDSHPCIVAWVPFNESWGVQHVAMDGAQKDLLRAAYHLTRSLDPTRLVISNDGWEHTGSDLLTLHDYENDPRSLLACYGTFEARARWIRGIAPNGRRVAVGTPEEQASTLEQPVVLSEFGGVSLHPDHDGAWGYSLVGSVDELEQHLRDLFGAVHRCAGLAGWCFTQLTDTQQETNGLTDADRVPKIPLDRLRAIIVGEEHPLSDAPDFG</sequence>
<dbReference type="SUPFAM" id="SSF51445">
    <property type="entry name" value="(Trans)glycosidases"/>
    <property type="match status" value="1"/>
</dbReference>
<comment type="caution">
    <text evidence="2">The sequence shown here is derived from an EMBL/GenBank/DDBJ whole genome shotgun (WGS) entry which is preliminary data.</text>
</comment>
<dbReference type="RefSeq" id="WP_380975101.1">
    <property type="nucleotide sequence ID" value="NZ_JBHTEF010000001.1"/>
</dbReference>
<accession>A0ABW2SP00</accession>
<dbReference type="GO" id="GO:0016787">
    <property type="term" value="F:hydrolase activity"/>
    <property type="evidence" value="ECO:0007669"/>
    <property type="project" value="UniProtKB-KW"/>
</dbReference>
<dbReference type="PANTHER" id="PTHR42732">
    <property type="entry name" value="BETA-GALACTOSIDASE"/>
    <property type="match status" value="1"/>
</dbReference>
<dbReference type="Gene3D" id="3.20.20.80">
    <property type="entry name" value="Glycosidases"/>
    <property type="match status" value="1"/>
</dbReference>
<dbReference type="InterPro" id="IPR006103">
    <property type="entry name" value="Glyco_hydro_2_cat"/>
</dbReference>
<gene>
    <name evidence="2" type="ORF">ACFQWG_10535</name>
</gene>
<dbReference type="InterPro" id="IPR051913">
    <property type="entry name" value="GH2_Domain-Containing"/>
</dbReference>
<evidence type="ECO:0000259" key="1">
    <source>
        <dbReference type="Pfam" id="PF02836"/>
    </source>
</evidence>
<keyword evidence="3" id="KW-1185">Reference proteome</keyword>
<evidence type="ECO:0000313" key="2">
    <source>
        <dbReference type="EMBL" id="MFC7581629.1"/>
    </source>
</evidence>
<organism evidence="2 3">
    <name type="scientific">Schaalia naturae</name>
    <dbReference type="NCBI Taxonomy" id="635203"/>
    <lineage>
        <taxon>Bacteria</taxon>
        <taxon>Bacillati</taxon>
        <taxon>Actinomycetota</taxon>
        <taxon>Actinomycetes</taxon>
        <taxon>Actinomycetales</taxon>
        <taxon>Actinomycetaceae</taxon>
        <taxon>Schaalia</taxon>
    </lineage>
</organism>